<comment type="caution">
    <text evidence="1">The sequence shown here is derived from an EMBL/GenBank/DDBJ whole genome shotgun (WGS) entry which is preliminary data.</text>
</comment>
<accession>A0AAE0AVR6</accession>
<dbReference type="Proteomes" id="UP001281410">
    <property type="component" value="Unassembled WGS sequence"/>
</dbReference>
<keyword evidence="2" id="KW-1185">Reference proteome</keyword>
<dbReference type="EMBL" id="JANJYJ010000002">
    <property type="protein sequence ID" value="KAK3224972.1"/>
    <property type="molecule type" value="Genomic_DNA"/>
</dbReference>
<evidence type="ECO:0000313" key="1">
    <source>
        <dbReference type="EMBL" id="KAK3224972.1"/>
    </source>
</evidence>
<gene>
    <name evidence="1" type="ORF">Dsin_004834</name>
</gene>
<reference evidence="1" key="1">
    <citation type="journal article" date="2023" name="Plant J.">
        <title>Genome sequences and population genomics provide insights into the demographic history, inbreeding, and mutation load of two 'living fossil' tree species of Dipteronia.</title>
        <authorList>
            <person name="Feng Y."/>
            <person name="Comes H.P."/>
            <person name="Chen J."/>
            <person name="Zhu S."/>
            <person name="Lu R."/>
            <person name="Zhang X."/>
            <person name="Li P."/>
            <person name="Qiu J."/>
            <person name="Olsen K.M."/>
            <person name="Qiu Y."/>
        </authorList>
    </citation>
    <scope>NUCLEOTIDE SEQUENCE</scope>
    <source>
        <strain evidence="1">NBL</strain>
    </source>
</reference>
<sequence>MSNCDLFKFQRTFEDARRKGPFDSSICPPLDQALDEAKGENLTATFVQNLLLWLPGKWSMWSGNMSYSTSISTILIHYWRNFTAVLEKYTDALFTTTLVLF</sequence>
<evidence type="ECO:0000313" key="2">
    <source>
        <dbReference type="Proteomes" id="UP001281410"/>
    </source>
</evidence>
<organism evidence="1 2">
    <name type="scientific">Dipteronia sinensis</name>
    <dbReference type="NCBI Taxonomy" id="43782"/>
    <lineage>
        <taxon>Eukaryota</taxon>
        <taxon>Viridiplantae</taxon>
        <taxon>Streptophyta</taxon>
        <taxon>Embryophyta</taxon>
        <taxon>Tracheophyta</taxon>
        <taxon>Spermatophyta</taxon>
        <taxon>Magnoliopsida</taxon>
        <taxon>eudicotyledons</taxon>
        <taxon>Gunneridae</taxon>
        <taxon>Pentapetalae</taxon>
        <taxon>rosids</taxon>
        <taxon>malvids</taxon>
        <taxon>Sapindales</taxon>
        <taxon>Sapindaceae</taxon>
        <taxon>Hippocastanoideae</taxon>
        <taxon>Acereae</taxon>
        <taxon>Dipteronia</taxon>
    </lineage>
</organism>
<dbReference type="AlphaFoldDB" id="A0AAE0AVR6"/>
<protein>
    <submittedName>
        <fullName evidence="1">Uncharacterized protein</fullName>
    </submittedName>
</protein>
<name>A0AAE0AVR6_9ROSI</name>
<proteinExistence type="predicted"/>